<name>A0A4V6D4E2_SETVI</name>
<keyword evidence="2" id="KW-1185">Reference proteome</keyword>
<gene>
    <name evidence="1" type="ORF">SEVIR_7G221300v2</name>
</gene>
<sequence>MGGDRGNLQLGDSGRALCLVAGKGGHFGLHHARSSVYVRVLNLCLPGQKGRHVGLCFCVPGVEFLPGHFTRPLLKRNVTIVVEDRVATVAVSVWQQRIGGWME</sequence>
<dbReference type="AlphaFoldDB" id="A0A4V6D4E2"/>
<evidence type="ECO:0000313" key="2">
    <source>
        <dbReference type="Proteomes" id="UP000298652"/>
    </source>
</evidence>
<accession>A0A4V6D4E2</accession>
<dbReference type="EMBL" id="CM016558">
    <property type="protein sequence ID" value="TKW06126.1"/>
    <property type="molecule type" value="Genomic_DNA"/>
</dbReference>
<evidence type="ECO:0000313" key="1">
    <source>
        <dbReference type="EMBL" id="TKW06126.1"/>
    </source>
</evidence>
<dbReference type="Gramene" id="TKW06126">
    <property type="protein sequence ID" value="TKW06126"/>
    <property type="gene ID" value="SEVIR_7G221300v2"/>
</dbReference>
<organism evidence="1 2">
    <name type="scientific">Setaria viridis</name>
    <name type="common">Green bristlegrass</name>
    <name type="synonym">Setaria italica subsp. viridis</name>
    <dbReference type="NCBI Taxonomy" id="4556"/>
    <lineage>
        <taxon>Eukaryota</taxon>
        <taxon>Viridiplantae</taxon>
        <taxon>Streptophyta</taxon>
        <taxon>Embryophyta</taxon>
        <taxon>Tracheophyta</taxon>
        <taxon>Spermatophyta</taxon>
        <taxon>Magnoliopsida</taxon>
        <taxon>Liliopsida</taxon>
        <taxon>Poales</taxon>
        <taxon>Poaceae</taxon>
        <taxon>PACMAD clade</taxon>
        <taxon>Panicoideae</taxon>
        <taxon>Panicodae</taxon>
        <taxon>Paniceae</taxon>
        <taxon>Cenchrinae</taxon>
        <taxon>Setaria</taxon>
    </lineage>
</organism>
<dbReference type="Proteomes" id="UP000298652">
    <property type="component" value="Chromosome 7"/>
</dbReference>
<proteinExistence type="predicted"/>
<protein>
    <submittedName>
        <fullName evidence="1">Uncharacterized protein</fullName>
    </submittedName>
</protein>
<reference evidence="1" key="1">
    <citation type="submission" date="2019-03" db="EMBL/GenBank/DDBJ databases">
        <title>WGS assembly of Setaria viridis.</title>
        <authorList>
            <person name="Huang P."/>
            <person name="Jenkins J."/>
            <person name="Grimwood J."/>
            <person name="Barry K."/>
            <person name="Healey A."/>
            <person name="Mamidi S."/>
            <person name="Sreedasyam A."/>
            <person name="Shu S."/>
            <person name="Feldman M."/>
            <person name="Wu J."/>
            <person name="Yu Y."/>
            <person name="Chen C."/>
            <person name="Johnson J."/>
            <person name="Rokhsar D."/>
            <person name="Baxter I."/>
            <person name="Schmutz J."/>
            <person name="Brutnell T."/>
            <person name="Kellogg E."/>
        </authorList>
    </citation>
    <scope>NUCLEOTIDE SEQUENCE [LARGE SCALE GENOMIC DNA]</scope>
</reference>